<dbReference type="RefSeq" id="WP_369207931.1">
    <property type="nucleotide sequence ID" value="NZ_JBFNXQ010000049.1"/>
</dbReference>
<feature type="transmembrane region" description="Helical" evidence="2">
    <location>
        <begin position="80"/>
        <end position="104"/>
    </location>
</feature>
<keyword evidence="4" id="KW-1185">Reference proteome</keyword>
<evidence type="ECO:0000256" key="1">
    <source>
        <dbReference type="SAM" id="MobiDB-lite"/>
    </source>
</evidence>
<keyword evidence="2" id="KW-0472">Membrane</keyword>
<feature type="compositionally biased region" description="Pro residues" evidence="1">
    <location>
        <begin position="126"/>
        <end position="139"/>
    </location>
</feature>
<name>A0ABV3XGQ9_9ACTN</name>
<dbReference type="InterPro" id="IPR025327">
    <property type="entry name" value="DUF4233"/>
</dbReference>
<evidence type="ECO:0000313" key="4">
    <source>
        <dbReference type="Proteomes" id="UP001560045"/>
    </source>
</evidence>
<accession>A0ABV3XGQ9</accession>
<keyword evidence="2" id="KW-1133">Transmembrane helix</keyword>
<proteinExistence type="predicted"/>
<feature type="region of interest" description="Disordered" evidence="1">
    <location>
        <begin position="117"/>
        <end position="139"/>
    </location>
</feature>
<comment type="caution">
    <text evidence="3">The sequence shown here is derived from an EMBL/GenBank/DDBJ whole genome shotgun (WGS) entry which is preliminary data.</text>
</comment>
<feature type="transmembrane region" description="Helical" evidence="2">
    <location>
        <begin position="43"/>
        <end position="60"/>
    </location>
</feature>
<protein>
    <submittedName>
        <fullName evidence="3">DUF4233 domain-containing protein</fullName>
    </submittedName>
</protein>
<feature type="transmembrane region" description="Helical" evidence="2">
    <location>
        <begin position="12"/>
        <end position="31"/>
    </location>
</feature>
<evidence type="ECO:0000313" key="3">
    <source>
        <dbReference type="EMBL" id="MEX5719768.1"/>
    </source>
</evidence>
<gene>
    <name evidence="3" type="ORF">ABQ292_15490</name>
</gene>
<organism evidence="3 4">
    <name type="scientific">Geodermatophilus maliterrae</name>
    <dbReference type="NCBI Taxonomy" id="3162531"/>
    <lineage>
        <taxon>Bacteria</taxon>
        <taxon>Bacillati</taxon>
        <taxon>Actinomycetota</taxon>
        <taxon>Actinomycetes</taxon>
        <taxon>Geodermatophilales</taxon>
        <taxon>Geodermatophilaceae</taxon>
        <taxon>Geodermatophilus</taxon>
    </lineage>
</organism>
<sequence length="139" mass="14358">MTAPDPVRAAKALRGVAAAVLLLEGIAVLFVPRAIAQTEAGLGGVRLTTLLVLALVLILASGVQRRPRGLEIATALQVPLLLTGLIDAAMWFVGGVFVLIWLYLLQVRKDLLGSPFAEPAAGDRPGPAPGDRPGPAPGD</sequence>
<keyword evidence="2" id="KW-0812">Transmembrane</keyword>
<evidence type="ECO:0000256" key="2">
    <source>
        <dbReference type="SAM" id="Phobius"/>
    </source>
</evidence>
<dbReference type="EMBL" id="JBFNXQ010000049">
    <property type="protein sequence ID" value="MEX5719768.1"/>
    <property type="molecule type" value="Genomic_DNA"/>
</dbReference>
<reference evidence="3 4" key="1">
    <citation type="submission" date="2024-06" db="EMBL/GenBank/DDBJ databases">
        <title>Draft genome sequence of Geodermatophilus badlandi, a novel member of the Geodermatophilaceae isolated from badland sedimentary rocks in the Red desert, Wyoming, USA.</title>
        <authorList>
            <person name="Ben Tekaya S."/>
            <person name="Nouioui I."/>
            <person name="Flores G.M."/>
            <person name="Shaal M.N."/>
            <person name="Bredoire F."/>
            <person name="Basile F."/>
            <person name="Van Diepen L."/>
            <person name="Ward N.L."/>
        </authorList>
    </citation>
    <scope>NUCLEOTIDE SEQUENCE [LARGE SCALE GENOMIC DNA]</scope>
    <source>
        <strain evidence="3 4">WL48A</strain>
    </source>
</reference>
<dbReference type="Proteomes" id="UP001560045">
    <property type="component" value="Unassembled WGS sequence"/>
</dbReference>
<dbReference type="Pfam" id="PF14017">
    <property type="entry name" value="DUF4233"/>
    <property type="match status" value="1"/>
</dbReference>